<dbReference type="InterPro" id="IPR003673">
    <property type="entry name" value="CoA-Trfase_fam_III"/>
</dbReference>
<protein>
    <submittedName>
        <fullName evidence="2">CoA-transferase family III</fullName>
    </submittedName>
</protein>
<evidence type="ECO:0000256" key="1">
    <source>
        <dbReference type="ARBA" id="ARBA00008383"/>
    </source>
</evidence>
<dbReference type="OrthoDB" id="16747at2759"/>
<dbReference type="PANTHER" id="PTHR48228">
    <property type="entry name" value="SUCCINYL-COA--D-CITRAMALATE COA-TRANSFERASE"/>
    <property type="match status" value="1"/>
</dbReference>
<dbReference type="Gene3D" id="3.30.1540.10">
    <property type="entry name" value="formyl-coa transferase, domain 3"/>
    <property type="match status" value="1"/>
</dbReference>
<evidence type="ECO:0000313" key="3">
    <source>
        <dbReference type="Proteomes" id="UP000736335"/>
    </source>
</evidence>
<dbReference type="InterPro" id="IPR050509">
    <property type="entry name" value="CoA-transferase_III"/>
</dbReference>
<proteinExistence type="inferred from homology"/>
<gene>
    <name evidence="2" type="ORF">BJ322DRAFT_1104617</name>
</gene>
<reference evidence="2" key="1">
    <citation type="journal article" date="2020" name="Nat. Commun.">
        <title>Large-scale genome sequencing of mycorrhizal fungi provides insights into the early evolution of symbiotic traits.</title>
        <authorList>
            <person name="Miyauchi S."/>
            <person name="Kiss E."/>
            <person name="Kuo A."/>
            <person name="Drula E."/>
            <person name="Kohler A."/>
            <person name="Sanchez-Garcia M."/>
            <person name="Morin E."/>
            <person name="Andreopoulos B."/>
            <person name="Barry K.W."/>
            <person name="Bonito G."/>
            <person name="Buee M."/>
            <person name="Carver A."/>
            <person name="Chen C."/>
            <person name="Cichocki N."/>
            <person name="Clum A."/>
            <person name="Culley D."/>
            <person name="Crous P.W."/>
            <person name="Fauchery L."/>
            <person name="Girlanda M."/>
            <person name="Hayes R.D."/>
            <person name="Keri Z."/>
            <person name="LaButti K."/>
            <person name="Lipzen A."/>
            <person name="Lombard V."/>
            <person name="Magnuson J."/>
            <person name="Maillard F."/>
            <person name="Murat C."/>
            <person name="Nolan M."/>
            <person name="Ohm R.A."/>
            <person name="Pangilinan J."/>
            <person name="Pereira M.F."/>
            <person name="Perotto S."/>
            <person name="Peter M."/>
            <person name="Pfister S."/>
            <person name="Riley R."/>
            <person name="Sitrit Y."/>
            <person name="Stielow J.B."/>
            <person name="Szollosi G."/>
            <person name="Zifcakova L."/>
            <person name="Stursova M."/>
            <person name="Spatafora J.W."/>
            <person name="Tedersoo L."/>
            <person name="Vaario L.M."/>
            <person name="Yamada A."/>
            <person name="Yan M."/>
            <person name="Wang P."/>
            <person name="Xu J."/>
            <person name="Bruns T."/>
            <person name="Baldrian P."/>
            <person name="Vilgalys R."/>
            <person name="Dunand C."/>
            <person name="Henrissat B."/>
            <person name="Grigoriev I.V."/>
            <person name="Hibbett D."/>
            <person name="Nagy L.G."/>
            <person name="Martin F.M."/>
        </authorList>
    </citation>
    <scope>NUCLEOTIDE SEQUENCE</scope>
    <source>
        <strain evidence="2">UH-Tt-Lm1</strain>
    </source>
</reference>
<keyword evidence="3" id="KW-1185">Reference proteome</keyword>
<comment type="caution">
    <text evidence="2">The sequence shown here is derived from an EMBL/GenBank/DDBJ whole genome shotgun (WGS) entry which is preliminary data.</text>
</comment>
<reference evidence="2" key="2">
    <citation type="submission" date="2020-11" db="EMBL/GenBank/DDBJ databases">
        <authorList>
            <consortium name="DOE Joint Genome Institute"/>
            <person name="Kuo A."/>
            <person name="Miyauchi S."/>
            <person name="Kiss E."/>
            <person name="Drula E."/>
            <person name="Kohler A."/>
            <person name="Sanchez-Garcia M."/>
            <person name="Andreopoulos B."/>
            <person name="Barry K.W."/>
            <person name="Bonito G."/>
            <person name="Buee M."/>
            <person name="Carver A."/>
            <person name="Chen C."/>
            <person name="Cichocki N."/>
            <person name="Clum A."/>
            <person name="Culley D."/>
            <person name="Crous P.W."/>
            <person name="Fauchery L."/>
            <person name="Girlanda M."/>
            <person name="Hayes R."/>
            <person name="Keri Z."/>
            <person name="Labutti K."/>
            <person name="Lipzen A."/>
            <person name="Lombard V."/>
            <person name="Magnuson J."/>
            <person name="Maillard F."/>
            <person name="Morin E."/>
            <person name="Murat C."/>
            <person name="Nolan M."/>
            <person name="Ohm R."/>
            <person name="Pangilinan J."/>
            <person name="Pereira M."/>
            <person name="Perotto S."/>
            <person name="Peter M."/>
            <person name="Riley R."/>
            <person name="Sitrit Y."/>
            <person name="Stielow B."/>
            <person name="Szollosi G."/>
            <person name="Zifcakova L."/>
            <person name="Stursova M."/>
            <person name="Spatafora J.W."/>
            <person name="Tedersoo L."/>
            <person name="Vaario L.-M."/>
            <person name="Yamada A."/>
            <person name="Yan M."/>
            <person name="Wang P."/>
            <person name="Xu J."/>
            <person name="Bruns T."/>
            <person name="Baldrian P."/>
            <person name="Vilgalys R."/>
            <person name="Henrissat B."/>
            <person name="Grigoriev I.V."/>
            <person name="Hibbett D."/>
            <person name="Nagy L.G."/>
            <person name="Martin F.M."/>
        </authorList>
    </citation>
    <scope>NUCLEOTIDE SEQUENCE</scope>
    <source>
        <strain evidence="2">UH-Tt-Lm1</strain>
    </source>
</reference>
<comment type="similarity">
    <text evidence="1">Belongs to the CoA-transferase III family.</text>
</comment>
<dbReference type="InterPro" id="IPR044855">
    <property type="entry name" value="CoA-Trfase_III_dom3_sf"/>
</dbReference>
<dbReference type="InterPro" id="IPR023606">
    <property type="entry name" value="CoA-Trfase_III_dom_1_sf"/>
</dbReference>
<dbReference type="GO" id="GO:0003824">
    <property type="term" value="F:catalytic activity"/>
    <property type="evidence" value="ECO:0007669"/>
    <property type="project" value="InterPro"/>
</dbReference>
<dbReference type="EMBL" id="WIUZ02000002">
    <property type="protein sequence ID" value="KAF9790966.1"/>
    <property type="molecule type" value="Genomic_DNA"/>
</dbReference>
<name>A0A9P6HPJ4_9AGAM</name>
<dbReference type="AlphaFoldDB" id="A0A9P6HPJ4"/>
<dbReference type="Pfam" id="PF02515">
    <property type="entry name" value="CoA_transf_3"/>
    <property type="match status" value="1"/>
</dbReference>
<organism evidence="2 3">
    <name type="scientific">Thelephora terrestris</name>
    <dbReference type="NCBI Taxonomy" id="56493"/>
    <lineage>
        <taxon>Eukaryota</taxon>
        <taxon>Fungi</taxon>
        <taxon>Dikarya</taxon>
        <taxon>Basidiomycota</taxon>
        <taxon>Agaricomycotina</taxon>
        <taxon>Agaricomycetes</taxon>
        <taxon>Thelephorales</taxon>
        <taxon>Thelephoraceae</taxon>
        <taxon>Thelephora</taxon>
    </lineage>
</organism>
<sequence length="391" mass="42383">MSTLPLAGVTVIEFAGLAPGPYAGQVLQDWGARVIRVDRVGANPAKDLLARGKRSIAINPKVPSGLKLLKKMIQTSDVLIDPFRPGVMERLGLGPDVFLGKDGLSDGLIYARLSGFPRKGPHKDMAGHDINYLALSGVLSMLPGSSEKPSFPLNIVADFAGGGIMCVLGILLALFERTTKSGKGQVVDVNMVSGTRYISLFSLVHANQASGSQLFSRPRGENILDGGAPFYDVYTCSDGRWMSVGCLEPQFFKTFIDHFVKGLGPDLPLEWRPSPEMHGNPEEWPKLRKFLADGFRSNTREHWVKIFHETDSCAVPVLSPSEAADLLSEEAPLPHPSLSRTYPRKFAEALARPPLPTGEHTEEILDEFGIVASERAELVAEGALGAKMSKL</sequence>
<dbReference type="PANTHER" id="PTHR48228:SF5">
    <property type="entry name" value="ALPHA-METHYLACYL-COA RACEMASE"/>
    <property type="match status" value="1"/>
</dbReference>
<accession>A0A9P6HPJ4</accession>
<evidence type="ECO:0000313" key="2">
    <source>
        <dbReference type="EMBL" id="KAF9790966.1"/>
    </source>
</evidence>
<dbReference type="Proteomes" id="UP000736335">
    <property type="component" value="Unassembled WGS sequence"/>
</dbReference>
<dbReference type="SUPFAM" id="SSF89796">
    <property type="entry name" value="CoA-transferase family III (CaiB/BaiF)"/>
    <property type="match status" value="1"/>
</dbReference>
<dbReference type="Gene3D" id="3.40.50.10540">
    <property type="entry name" value="Crotonobetainyl-coa:carnitine coa-transferase, domain 1"/>
    <property type="match status" value="1"/>
</dbReference>